<accession>A0AAV4N3J5</accession>
<dbReference type="Proteomes" id="UP001054945">
    <property type="component" value="Unassembled WGS sequence"/>
</dbReference>
<name>A0AAV4N3J5_CAEEX</name>
<organism evidence="1 2">
    <name type="scientific">Caerostris extrusa</name>
    <name type="common">Bark spider</name>
    <name type="synonym">Caerostris bankana</name>
    <dbReference type="NCBI Taxonomy" id="172846"/>
    <lineage>
        <taxon>Eukaryota</taxon>
        <taxon>Metazoa</taxon>
        <taxon>Ecdysozoa</taxon>
        <taxon>Arthropoda</taxon>
        <taxon>Chelicerata</taxon>
        <taxon>Arachnida</taxon>
        <taxon>Araneae</taxon>
        <taxon>Araneomorphae</taxon>
        <taxon>Entelegynae</taxon>
        <taxon>Araneoidea</taxon>
        <taxon>Araneidae</taxon>
        <taxon>Caerostris</taxon>
    </lineage>
</organism>
<sequence>MRFAKTQETCPTLVTAEPISNLIESSPYNWAFSNSGCDWLTLRLSLFPPSTGALITSSSTDNNSMRDNRPPCIQVLLVHADKRGEKGEIARKSRLQKVTIEIGNLLIMLPSRTRCGWVKIVGKYPQMYS</sequence>
<proteinExistence type="predicted"/>
<gene>
    <name evidence="1" type="ORF">CEXT_23091</name>
</gene>
<evidence type="ECO:0000313" key="1">
    <source>
        <dbReference type="EMBL" id="GIX79402.1"/>
    </source>
</evidence>
<dbReference type="EMBL" id="BPLR01020490">
    <property type="protein sequence ID" value="GIX79402.1"/>
    <property type="molecule type" value="Genomic_DNA"/>
</dbReference>
<protein>
    <submittedName>
        <fullName evidence="1">Uncharacterized protein</fullName>
    </submittedName>
</protein>
<evidence type="ECO:0000313" key="2">
    <source>
        <dbReference type="Proteomes" id="UP001054945"/>
    </source>
</evidence>
<comment type="caution">
    <text evidence="1">The sequence shown here is derived from an EMBL/GenBank/DDBJ whole genome shotgun (WGS) entry which is preliminary data.</text>
</comment>
<reference evidence="1 2" key="1">
    <citation type="submission" date="2021-06" db="EMBL/GenBank/DDBJ databases">
        <title>Caerostris extrusa draft genome.</title>
        <authorList>
            <person name="Kono N."/>
            <person name="Arakawa K."/>
        </authorList>
    </citation>
    <scope>NUCLEOTIDE SEQUENCE [LARGE SCALE GENOMIC DNA]</scope>
</reference>
<dbReference type="AlphaFoldDB" id="A0AAV4N3J5"/>
<keyword evidence="2" id="KW-1185">Reference proteome</keyword>